<name>A0A1Q4H9P9_9MYCO</name>
<dbReference type="EMBL" id="MIJD01000045">
    <property type="protein sequence ID" value="OPE55150.1"/>
    <property type="molecule type" value="Genomic_DNA"/>
</dbReference>
<comment type="caution">
    <text evidence="1">The sequence shown here is derived from an EMBL/GenBank/DDBJ whole genome shotgun (WGS) entry which is preliminary data.</text>
</comment>
<dbReference type="SUPFAM" id="SSF51419">
    <property type="entry name" value="PLP-binding barrel"/>
    <property type="match status" value="1"/>
</dbReference>
<dbReference type="AlphaFoldDB" id="A0A1Q4H9P9"/>
<organism evidence="1 2">
    <name type="scientific">Mycolicibacterium diernhoferi</name>
    <dbReference type="NCBI Taxonomy" id="1801"/>
    <lineage>
        <taxon>Bacteria</taxon>
        <taxon>Bacillati</taxon>
        <taxon>Actinomycetota</taxon>
        <taxon>Actinomycetes</taxon>
        <taxon>Mycobacteriales</taxon>
        <taxon>Mycobacteriaceae</taxon>
        <taxon>Mycolicibacterium</taxon>
    </lineage>
</organism>
<evidence type="ECO:0000313" key="1">
    <source>
        <dbReference type="EMBL" id="OPE55150.1"/>
    </source>
</evidence>
<dbReference type="Proteomes" id="UP000191039">
    <property type="component" value="Unassembled WGS sequence"/>
</dbReference>
<dbReference type="RefSeq" id="WP_073858059.1">
    <property type="nucleotide sequence ID" value="NZ_BAAATC010000004.1"/>
</dbReference>
<gene>
    <name evidence="1" type="ORF">BV510_06630</name>
</gene>
<reference evidence="1 2" key="1">
    <citation type="submission" date="2016-09" db="EMBL/GenBank/DDBJ databases">
        <title>genome sequences of unsequenced Mycobacteria.</title>
        <authorList>
            <person name="Greninger A.L."/>
            <person name="Jerome K.R."/>
            <person name="Mcnair B."/>
            <person name="Wallis C."/>
            <person name="Fang F."/>
        </authorList>
    </citation>
    <scope>NUCLEOTIDE SEQUENCE [LARGE SCALE GENOMIC DNA]</scope>
    <source>
        <strain evidence="1 2">BM1</strain>
    </source>
</reference>
<sequence>MTVLHRPRPCGRHRLPAAMRVIRRLLPLAGCGLPAAVLGDPAVADWVRAHGVTVYAGDSTEMDLAGWCRVPVAQVVLRCGGAAEPIREAVAAGVQRFVVSTGQQAGVLVSCAPPGTLVHVDHGCPAVPDEGGLDVIGLHSDVGGCAPVDWGTAAGQLLGRIAQMRSGGPPLTRISLTGGPTAAWIDGDKSELGAIATAVDEAIDEGCARWRVPRPSVTFVPSGSAPEVRTSWTPTPR</sequence>
<dbReference type="InterPro" id="IPR029066">
    <property type="entry name" value="PLP-binding_barrel"/>
</dbReference>
<dbReference type="STRING" id="1801.BRW64_19380"/>
<proteinExistence type="predicted"/>
<accession>A0A1Q4H9P9</accession>
<evidence type="ECO:0000313" key="2">
    <source>
        <dbReference type="Proteomes" id="UP000191039"/>
    </source>
</evidence>
<evidence type="ECO:0008006" key="3">
    <source>
        <dbReference type="Google" id="ProtNLM"/>
    </source>
</evidence>
<protein>
    <recommendedName>
        <fullName evidence="3">Orn/DAP/Arg decarboxylase 2 N-terminal domain-containing protein</fullName>
    </recommendedName>
</protein>